<accession>A0A495D2B5</accession>
<evidence type="ECO:0000256" key="1">
    <source>
        <dbReference type="SAM" id="MobiDB-lite"/>
    </source>
</evidence>
<sequence length="75" mass="7941">MCPNPSLKLSPAHAGKVSDRLDLSPTGKHNGASGRRIEMGLPVRALSGSMLIAEMDKAGRAFHRSVFHRCESAAG</sequence>
<proteinExistence type="predicted"/>
<comment type="caution">
    <text evidence="2">The sequence shown here is derived from an EMBL/GenBank/DDBJ whole genome shotgun (WGS) entry which is preliminary data.</text>
</comment>
<dbReference type="AlphaFoldDB" id="A0A495D2B5"/>
<reference evidence="2 3" key="1">
    <citation type="submission" date="2018-10" db="EMBL/GenBank/DDBJ databases">
        <title>Genomic Encyclopedia of Type Strains, Phase IV (KMG-IV): sequencing the most valuable type-strain genomes for metagenomic binning, comparative biology and taxonomic classification.</title>
        <authorList>
            <person name="Goeker M."/>
        </authorList>
    </citation>
    <scope>NUCLEOTIDE SEQUENCE [LARGE SCALE GENOMIC DNA]</scope>
    <source>
        <strain evidence="2 3">DSM 4734</strain>
    </source>
</reference>
<evidence type="ECO:0000313" key="3">
    <source>
        <dbReference type="Proteomes" id="UP000273675"/>
    </source>
</evidence>
<gene>
    <name evidence="2" type="ORF">C7435_2801</name>
</gene>
<name>A0A495D2B5_9PROT</name>
<organism evidence="2 3">
    <name type="scientific">Maricaulis maris</name>
    <dbReference type="NCBI Taxonomy" id="74318"/>
    <lineage>
        <taxon>Bacteria</taxon>
        <taxon>Pseudomonadati</taxon>
        <taxon>Pseudomonadota</taxon>
        <taxon>Alphaproteobacteria</taxon>
        <taxon>Maricaulales</taxon>
        <taxon>Maricaulaceae</taxon>
        <taxon>Maricaulis</taxon>
    </lineage>
</organism>
<dbReference type="EMBL" id="RBIM01000006">
    <property type="protein sequence ID" value="RKQ95694.1"/>
    <property type="molecule type" value="Genomic_DNA"/>
</dbReference>
<protein>
    <submittedName>
        <fullName evidence="2">Uncharacterized protein</fullName>
    </submittedName>
</protein>
<dbReference type="Proteomes" id="UP000273675">
    <property type="component" value="Unassembled WGS sequence"/>
</dbReference>
<feature type="region of interest" description="Disordered" evidence="1">
    <location>
        <begin position="1"/>
        <end position="36"/>
    </location>
</feature>
<evidence type="ECO:0000313" key="2">
    <source>
        <dbReference type="EMBL" id="RKQ95694.1"/>
    </source>
</evidence>